<dbReference type="CDD" id="cd04488">
    <property type="entry name" value="RecG_wedge_OBF"/>
    <property type="match status" value="1"/>
</dbReference>
<reference evidence="18" key="1">
    <citation type="submission" date="2019-12" db="EMBL/GenBank/DDBJ databases">
        <title>Novel species isolated from a subtropical stream in China.</title>
        <authorList>
            <person name="Lu H."/>
        </authorList>
    </citation>
    <scope>NUCLEOTIDE SEQUENCE [LARGE SCALE GENOMIC DNA]</scope>
    <source>
        <strain evidence="18">FT81W</strain>
    </source>
</reference>
<feature type="domain" description="Helicase ATP-binding" evidence="16">
    <location>
        <begin position="276"/>
        <end position="440"/>
    </location>
</feature>
<evidence type="ECO:0000313" key="19">
    <source>
        <dbReference type="Proteomes" id="UP000447355"/>
    </source>
</evidence>
<dbReference type="SUPFAM" id="SSF52540">
    <property type="entry name" value="P-loop containing nucleoside triphosphate hydrolases"/>
    <property type="match status" value="2"/>
</dbReference>
<dbReference type="GO" id="GO:0003677">
    <property type="term" value="F:DNA binding"/>
    <property type="evidence" value="ECO:0007669"/>
    <property type="project" value="UniProtKB-KW"/>
</dbReference>
<evidence type="ECO:0000256" key="3">
    <source>
        <dbReference type="ARBA" id="ARBA00022741"/>
    </source>
</evidence>
<dbReference type="InterPro" id="IPR033454">
    <property type="entry name" value="RecG_wedge"/>
</dbReference>
<keyword evidence="11" id="KW-0413">Isomerase</keyword>
<dbReference type="InterPro" id="IPR001650">
    <property type="entry name" value="Helicase_C-like"/>
</dbReference>
<evidence type="ECO:0000256" key="5">
    <source>
        <dbReference type="ARBA" id="ARBA00022801"/>
    </source>
</evidence>
<dbReference type="NCBIfam" id="NF008166">
    <property type="entry name" value="PRK10917.1-4"/>
    <property type="match status" value="1"/>
</dbReference>
<dbReference type="PANTHER" id="PTHR47964">
    <property type="entry name" value="ATP-DEPENDENT DNA HELICASE HOMOLOG RECG, CHLOROPLASTIC"/>
    <property type="match status" value="1"/>
</dbReference>
<dbReference type="InterPro" id="IPR012340">
    <property type="entry name" value="NA-bd_OB-fold"/>
</dbReference>
<dbReference type="InterPro" id="IPR045562">
    <property type="entry name" value="RecG_dom3_C"/>
</dbReference>
<evidence type="ECO:0000256" key="13">
    <source>
        <dbReference type="ARBA" id="ARBA00034808"/>
    </source>
</evidence>
<dbReference type="PANTHER" id="PTHR47964:SF1">
    <property type="entry name" value="ATP-DEPENDENT DNA HELICASE HOMOLOG RECG, CHLOROPLASTIC"/>
    <property type="match status" value="1"/>
</dbReference>
<keyword evidence="10 15" id="KW-0234">DNA repair</keyword>
<dbReference type="AlphaFoldDB" id="A0A845GNY4"/>
<comment type="function">
    <text evidence="15">Plays a critical role in recombination and DNA repair. Helps process Holliday junction intermediates to mature products by catalyzing branch migration. Has replication fork regression activity, unwinds stalled or blocked replication forks to make a HJ that can be resolved. Has a DNA unwinding activity characteristic of a DNA helicase with 3'-5' polarity.</text>
</comment>
<evidence type="ECO:0000313" key="18">
    <source>
        <dbReference type="EMBL" id="MYM94339.1"/>
    </source>
</evidence>
<dbReference type="EC" id="5.6.2.4" evidence="13 15"/>
<evidence type="ECO:0000256" key="6">
    <source>
        <dbReference type="ARBA" id="ARBA00022806"/>
    </source>
</evidence>
<dbReference type="Pfam" id="PF00270">
    <property type="entry name" value="DEAD"/>
    <property type="match status" value="1"/>
</dbReference>
<evidence type="ECO:0000256" key="11">
    <source>
        <dbReference type="ARBA" id="ARBA00023235"/>
    </source>
</evidence>
<protein>
    <recommendedName>
        <fullName evidence="2 15">ATP-dependent DNA helicase RecG</fullName>
        <ecNumber evidence="13 15">5.6.2.4</ecNumber>
    </recommendedName>
</protein>
<dbReference type="PROSITE" id="PS51194">
    <property type="entry name" value="HELICASE_CTER"/>
    <property type="match status" value="1"/>
</dbReference>
<evidence type="ECO:0000256" key="2">
    <source>
        <dbReference type="ARBA" id="ARBA00017846"/>
    </source>
</evidence>
<dbReference type="Pfam" id="PF19833">
    <property type="entry name" value="RecG_dom3_C"/>
    <property type="match status" value="1"/>
</dbReference>
<evidence type="ECO:0000256" key="15">
    <source>
        <dbReference type="RuleBase" id="RU363016"/>
    </source>
</evidence>
<evidence type="ECO:0000256" key="14">
    <source>
        <dbReference type="ARBA" id="ARBA00048988"/>
    </source>
</evidence>
<gene>
    <name evidence="18" type="primary">recG</name>
    <name evidence="18" type="ORF">GTP90_10775</name>
</gene>
<keyword evidence="3 15" id="KW-0547">Nucleotide-binding</keyword>
<dbReference type="InterPro" id="IPR027417">
    <property type="entry name" value="P-loop_NTPase"/>
</dbReference>
<dbReference type="InterPro" id="IPR047112">
    <property type="entry name" value="RecG/Mfd"/>
</dbReference>
<dbReference type="SMART" id="SM00487">
    <property type="entry name" value="DEXDc"/>
    <property type="match status" value="1"/>
</dbReference>
<keyword evidence="6 15" id="KW-0347">Helicase</keyword>
<evidence type="ECO:0000256" key="12">
    <source>
        <dbReference type="ARBA" id="ARBA00034617"/>
    </source>
</evidence>
<feature type="domain" description="Helicase C-terminal" evidence="17">
    <location>
        <begin position="473"/>
        <end position="619"/>
    </location>
</feature>
<comment type="caution">
    <text evidence="18">The sequence shown here is derived from an EMBL/GenBank/DDBJ whole genome shotgun (WGS) entry which is preliminary data.</text>
</comment>
<evidence type="ECO:0000256" key="9">
    <source>
        <dbReference type="ARBA" id="ARBA00023172"/>
    </source>
</evidence>
<dbReference type="SUPFAM" id="SSF50249">
    <property type="entry name" value="Nucleic acid-binding proteins"/>
    <property type="match status" value="1"/>
</dbReference>
<sequence length="688" mass="75928">MPVSTSKTVKKTVSPEAKLAKLGLHTDMDLVLHLPMRYEDETQVITIEEARLHGGETSQVEGLVVKNEITYKPRKQLLVHIADETGDLQLRFMNFYGSQVKQLAEGTRVRARGELKHGFFGAEMVHPAYKVVNEGAPLPTSLTPVYPSGEGLSQPILRRAIGDAMKRVDWTDTLPEQLRARMQLSDFEPAVRLLHYPPQQVDEHALLDRSHPAWTRMKFDELLAQQLSLKRAQRARRAKGAAALTVIGALSESFQAALPFKLTGAQQRVLNEIRNDLRHPYPMQRLLQGDVGSGKTVVSALAAAQAIDSGYQAALMAPTEILADQHFRKIAAWMEPLGVKVAWLTGSLKKKDKLAAYALIESGEAQLVIGTHALIQDAVNFANLGLVIVDEQHRFGVGQRLTLRNKGVEGAVPHQLMMSATPIPRTLAMTYYADLEVSVIDELPPGRSPIVTRAIDQHRRDEVIERVHAAALEGRQIYWVCPLIEESEALQLQTATDTHALLAEALPDLNVGLVHGRLKPAEKQAVMDAFSANEMQVLVATTVIEVGVDVPNASLMVIEHAERFGLSQLHQLRGRVGRGSAASVCLLLYQSPLGGVAKQRLMTMRETTDGFEIARRDLEIRGPGEFLGARQSGQAMLRFADLETDGWLVDQARDVAHDLLHANTPEKAATVEAHLARWLGGREEFLKV</sequence>
<evidence type="ECO:0000256" key="7">
    <source>
        <dbReference type="ARBA" id="ARBA00022840"/>
    </source>
</evidence>
<evidence type="ECO:0000259" key="17">
    <source>
        <dbReference type="PROSITE" id="PS51194"/>
    </source>
</evidence>
<dbReference type="NCBIfam" id="NF008163">
    <property type="entry name" value="PRK10917.1-1"/>
    <property type="match status" value="1"/>
</dbReference>
<dbReference type="Gene3D" id="3.40.50.300">
    <property type="entry name" value="P-loop containing nucleotide triphosphate hydrolases"/>
    <property type="match status" value="2"/>
</dbReference>
<comment type="similarity">
    <text evidence="1 15">Belongs to the helicase family. RecG subfamily.</text>
</comment>
<dbReference type="NCBIfam" id="TIGR00643">
    <property type="entry name" value="recG"/>
    <property type="match status" value="1"/>
</dbReference>
<dbReference type="Pfam" id="PF17191">
    <property type="entry name" value="RecG_wedge"/>
    <property type="match status" value="1"/>
</dbReference>
<dbReference type="PROSITE" id="PS51192">
    <property type="entry name" value="HELICASE_ATP_BIND_1"/>
    <property type="match status" value="1"/>
</dbReference>
<evidence type="ECO:0000259" key="16">
    <source>
        <dbReference type="PROSITE" id="PS51192"/>
    </source>
</evidence>
<evidence type="ECO:0000256" key="4">
    <source>
        <dbReference type="ARBA" id="ARBA00022763"/>
    </source>
</evidence>
<dbReference type="GO" id="GO:0006310">
    <property type="term" value="P:DNA recombination"/>
    <property type="evidence" value="ECO:0007669"/>
    <property type="project" value="UniProtKB-UniRule"/>
</dbReference>
<keyword evidence="9 15" id="KW-0233">DNA recombination</keyword>
<keyword evidence="4 15" id="KW-0227">DNA damage</keyword>
<dbReference type="EMBL" id="WWCX01000013">
    <property type="protein sequence ID" value="MYM94339.1"/>
    <property type="molecule type" value="Genomic_DNA"/>
</dbReference>
<dbReference type="RefSeq" id="WP_161083521.1">
    <property type="nucleotide sequence ID" value="NZ_WWCX01000013.1"/>
</dbReference>
<dbReference type="Pfam" id="PF00271">
    <property type="entry name" value="Helicase_C"/>
    <property type="match status" value="1"/>
</dbReference>
<evidence type="ECO:0000256" key="1">
    <source>
        <dbReference type="ARBA" id="ARBA00007504"/>
    </source>
</evidence>
<dbReference type="NCBIfam" id="NF008165">
    <property type="entry name" value="PRK10917.1-3"/>
    <property type="match status" value="1"/>
</dbReference>
<keyword evidence="5 15" id="KW-0378">Hydrolase</keyword>
<name>A0A845GNY4_9BURK</name>
<comment type="catalytic activity">
    <reaction evidence="14 15">
        <text>ATP + H2O = ADP + phosphate + H(+)</text>
        <dbReference type="Rhea" id="RHEA:13065"/>
        <dbReference type="ChEBI" id="CHEBI:15377"/>
        <dbReference type="ChEBI" id="CHEBI:15378"/>
        <dbReference type="ChEBI" id="CHEBI:30616"/>
        <dbReference type="ChEBI" id="CHEBI:43474"/>
        <dbReference type="ChEBI" id="CHEBI:456216"/>
        <dbReference type="EC" id="5.6.2.4"/>
    </reaction>
</comment>
<dbReference type="SMART" id="SM00490">
    <property type="entry name" value="HELICc"/>
    <property type="match status" value="1"/>
</dbReference>
<keyword evidence="8" id="KW-0238">DNA-binding</keyword>
<organism evidence="18 19">
    <name type="scientific">Duganella vulcania</name>
    <dbReference type="NCBI Taxonomy" id="2692166"/>
    <lineage>
        <taxon>Bacteria</taxon>
        <taxon>Pseudomonadati</taxon>
        <taxon>Pseudomonadota</taxon>
        <taxon>Betaproteobacteria</taxon>
        <taxon>Burkholderiales</taxon>
        <taxon>Oxalobacteraceae</taxon>
        <taxon>Telluria group</taxon>
        <taxon>Duganella</taxon>
    </lineage>
</organism>
<accession>A0A845GNY4</accession>
<dbReference type="CDD" id="cd18811">
    <property type="entry name" value="SF2_C_RecG"/>
    <property type="match status" value="1"/>
</dbReference>
<dbReference type="InterPro" id="IPR014001">
    <property type="entry name" value="Helicase_ATP-bd"/>
</dbReference>
<dbReference type="NCBIfam" id="NF008168">
    <property type="entry name" value="PRK10917.2-2"/>
    <property type="match status" value="1"/>
</dbReference>
<dbReference type="GO" id="GO:0043138">
    <property type="term" value="F:3'-5' DNA helicase activity"/>
    <property type="evidence" value="ECO:0007669"/>
    <property type="project" value="UniProtKB-EC"/>
</dbReference>
<dbReference type="CDD" id="cd17992">
    <property type="entry name" value="DEXHc_RecG"/>
    <property type="match status" value="1"/>
</dbReference>
<dbReference type="GO" id="GO:0006281">
    <property type="term" value="P:DNA repair"/>
    <property type="evidence" value="ECO:0007669"/>
    <property type="project" value="UniProtKB-UniRule"/>
</dbReference>
<evidence type="ECO:0000256" key="10">
    <source>
        <dbReference type="ARBA" id="ARBA00023204"/>
    </source>
</evidence>
<comment type="catalytic activity">
    <reaction evidence="12 15">
        <text>Couples ATP hydrolysis with the unwinding of duplex DNA by translocating in the 3'-5' direction.</text>
        <dbReference type="EC" id="5.6.2.4"/>
    </reaction>
</comment>
<dbReference type="GO" id="GO:0005524">
    <property type="term" value="F:ATP binding"/>
    <property type="evidence" value="ECO:0007669"/>
    <property type="project" value="UniProtKB-KW"/>
</dbReference>
<dbReference type="GO" id="GO:0016787">
    <property type="term" value="F:hydrolase activity"/>
    <property type="evidence" value="ECO:0007669"/>
    <property type="project" value="UniProtKB-KW"/>
</dbReference>
<proteinExistence type="inferred from homology"/>
<keyword evidence="7 15" id="KW-0067">ATP-binding</keyword>
<dbReference type="FunFam" id="3.40.50.300:FF:000391">
    <property type="entry name" value="ATP-dependent DNA helicase RecG"/>
    <property type="match status" value="1"/>
</dbReference>
<dbReference type="InterPro" id="IPR004609">
    <property type="entry name" value="ATP-dep_DNA_helicase_RecG"/>
</dbReference>
<dbReference type="Proteomes" id="UP000447355">
    <property type="component" value="Unassembled WGS sequence"/>
</dbReference>
<dbReference type="InterPro" id="IPR011545">
    <property type="entry name" value="DEAD/DEAH_box_helicase_dom"/>
</dbReference>
<evidence type="ECO:0000256" key="8">
    <source>
        <dbReference type="ARBA" id="ARBA00023125"/>
    </source>
</evidence>